<name>A0A9D4MGV2_DREPO</name>
<sequence length="82" mass="9496">MFHNILHNQVAILIPDYLKPITIPSRTSHTKAFQNIQTTTDYHKFSFFPRKIIHWNALPSDIVNLPGPEFSLAVSRVEHTSR</sequence>
<dbReference type="EMBL" id="JAIWYP010000001">
    <property type="protein sequence ID" value="KAH3877100.1"/>
    <property type="molecule type" value="Genomic_DNA"/>
</dbReference>
<dbReference type="AlphaFoldDB" id="A0A9D4MGV2"/>
<evidence type="ECO:0000313" key="1">
    <source>
        <dbReference type="EMBL" id="KAH3877100.1"/>
    </source>
</evidence>
<reference evidence="1" key="1">
    <citation type="journal article" date="2019" name="bioRxiv">
        <title>The Genome of the Zebra Mussel, Dreissena polymorpha: A Resource for Invasive Species Research.</title>
        <authorList>
            <person name="McCartney M.A."/>
            <person name="Auch B."/>
            <person name="Kono T."/>
            <person name="Mallez S."/>
            <person name="Zhang Y."/>
            <person name="Obille A."/>
            <person name="Becker A."/>
            <person name="Abrahante J.E."/>
            <person name="Garbe J."/>
            <person name="Badalamenti J.P."/>
            <person name="Herman A."/>
            <person name="Mangelson H."/>
            <person name="Liachko I."/>
            <person name="Sullivan S."/>
            <person name="Sone E.D."/>
            <person name="Koren S."/>
            <person name="Silverstein K.A.T."/>
            <person name="Beckman K.B."/>
            <person name="Gohl D.M."/>
        </authorList>
    </citation>
    <scope>NUCLEOTIDE SEQUENCE</scope>
    <source>
        <strain evidence="1">Duluth1</strain>
        <tissue evidence="1">Whole animal</tissue>
    </source>
</reference>
<evidence type="ECO:0000313" key="2">
    <source>
        <dbReference type="Proteomes" id="UP000828390"/>
    </source>
</evidence>
<comment type="caution">
    <text evidence="1">The sequence shown here is derived from an EMBL/GenBank/DDBJ whole genome shotgun (WGS) entry which is preliminary data.</text>
</comment>
<protein>
    <submittedName>
        <fullName evidence="1">Uncharacterized protein</fullName>
    </submittedName>
</protein>
<reference evidence="1" key="2">
    <citation type="submission" date="2020-11" db="EMBL/GenBank/DDBJ databases">
        <authorList>
            <person name="McCartney M.A."/>
            <person name="Auch B."/>
            <person name="Kono T."/>
            <person name="Mallez S."/>
            <person name="Becker A."/>
            <person name="Gohl D.M."/>
            <person name="Silverstein K.A.T."/>
            <person name="Koren S."/>
            <person name="Bechman K.B."/>
            <person name="Herman A."/>
            <person name="Abrahante J.E."/>
            <person name="Garbe J."/>
        </authorList>
    </citation>
    <scope>NUCLEOTIDE SEQUENCE</scope>
    <source>
        <strain evidence="1">Duluth1</strain>
        <tissue evidence="1">Whole animal</tissue>
    </source>
</reference>
<accession>A0A9D4MGV2</accession>
<gene>
    <name evidence="1" type="ORF">DPMN_000956</name>
</gene>
<dbReference type="Proteomes" id="UP000828390">
    <property type="component" value="Unassembled WGS sequence"/>
</dbReference>
<keyword evidence="2" id="KW-1185">Reference proteome</keyword>
<proteinExistence type="predicted"/>
<organism evidence="1 2">
    <name type="scientific">Dreissena polymorpha</name>
    <name type="common">Zebra mussel</name>
    <name type="synonym">Mytilus polymorpha</name>
    <dbReference type="NCBI Taxonomy" id="45954"/>
    <lineage>
        <taxon>Eukaryota</taxon>
        <taxon>Metazoa</taxon>
        <taxon>Spiralia</taxon>
        <taxon>Lophotrochozoa</taxon>
        <taxon>Mollusca</taxon>
        <taxon>Bivalvia</taxon>
        <taxon>Autobranchia</taxon>
        <taxon>Heteroconchia</taxon>
        <taxon>Euheterodonta</taxon>
        <taxon>Imparidentia</taxon>
        <taxon>Neoheterodontei</taxon>
        <taxon>Myida</taxon>
        <taxon>Dreissenoidea</taxon>
        <taxon>Dreissenidae</taxon>
        <taxon>Dreissena</taxon>
    </lineage>
</organism>